<evidence type="ECO:0000256" key="6">
    <source>
        <dbReference type="SAM" id="Phobius"/>
    </source>
</evidence>
<feature type="transmembrane region" description="Helical" evidence="6">
    <location>
        <begin position="1513"/>
        <end position="1531"/>
    </location>
</feature>
<dbReference type="CDD" id="cd00063">
    <property type="entry name" value="FN3"/>
    <property type="match status" value="7"/>
</dbReference>
<keyword evidence="6" id="KW-0472">Membrane</keyword>
<dbReference type="InterPro" id="IPR003961">
    <property type="entry name" value="FN3_dom"/>
</dbReference>
<gene>
    <name evidence="9" type="ORF">BSP0115_LOCUS17224</name>
</gene>
<dbReference type="Gene3D" id="2.60.40.10">
    <property type="entry name" value="Immunoglobulins"/>
    <property type="match status" value="8"/>
</dbReference>
<keyword evidence="6" id="KW-0812">Transmembrane</keyword>
<dbReference type="SUPFAM" id="SSF63748">
    <property type="entry name" value="Tudor/PWWP/MBT"/>
    <property type="match status" value="1"/>
</dbReference>
<dbReference type="GO" id="GO:0015030">
    <property type="term" value="C:Cajal body"/>
    <property type="evidence" value="ECO:0007669"/>
    <property type="project" value="UniProtKB-SubCell"/>
</dbReference>
<dbReference type="SMART" id="SM00333">
    <property type="entry name" value="TUDOR"/>
    <property type="match status" value="1"/>
</dbReference>
<dbReference type="InterPro" id="IPR050964">
    <property type="entry name" value="Striated_Muscle_Regulatory"/>
</dbReference>
<dbReference type="GO" id="GO:0005737">
    <property type="term" value="C:cytoplasm"/>
    <property type="evidence" value="ECO:0007669"/>
    <property type="project" value="InterPro"/>
</dbReference>
<feature type="compositionally biased region" description="Low complexity" evidence="5">
    <location>
        <begin position="87"/>
        <end position="97"/>
    </location>
</feature>
<dbReference type="Pfam" id="PF00041">
    <property type="entry name" value="fn3"/>
    <property type="match status" value="3"/>
</dbReference>
<feature type="region of interest" description="Disordered" evidence="5">
    <location>
        <begin position="87"/>
        <end position="131"/>
    </location>
</feature>
<feature type="domain" description="Fibronectin type-III" evidence="8">
    <location>
        <begin position="413"/>
        <end position="506"/>
    </location>
</feature>
<dbReference type="PROSITE" id="PS50304">
    <property type="entry name" value="TUDOR"/>
    <property type="match status" value="1"/>
</dbReference>
<feature type="domain" description="Fibronectin type-III" evidence="8">
    <location>
        <begin position="307"/>
        <end position="409"/>
    </location>
</feature>
<feature type="compositionally biased region" description="Polar residues" evidence="5">
    <location>
        <begin position="972"/>
        <end position="985"/>
    </location>
</feature>
<dbReference type="PANTHER" id="PTHR13817">
    <property type="entry name" value="TITIN"/>
    <property type="match status" value="1"/>
</dbReference>
<keyword evidence="6" id="KW-1133">Transmembrane helix</keyword>
<evidence type="ECO:0000256" key="1">
    <source>
        <dbReference type="ARBA" id="ARBA00004408"/>
    </source>
</evidence>
<sequence>MATGAPRTSPQPSQRDVLASILARPDVQRLVSHGRAEAARRGVNVVVRIPVRGLVRDGAPVHGIKILCHPPPHAGLDVAFDMTEAPDAAGAAAPTEGARGGAGPAGDASSGHAASAGAASSPPPPPPAPVAAISVDVVEDAGESAASVPAQSDVVSVRVEWRVVENAASAERFVMQFALASDIAAARAAARASADAGGAGGKRRGKKGRKKQGGAGASAGTAADGGDLVAAKIAAAFREADGAATSDMMPTVPGSDDAPVRRCVLTDVERGAEYVFRVCYANDAAEDAALIECGSTTLTTPPGRPSIPGPPCSAGATRTGLKVRWAKADERGSPISEYVVQMASVGSIGDDATAREAHMRFTEIYRGEEAMCSVSRLLPGSRFAFRVSAANGIGVSDWTEPVELSTNGSVPLPPVDLRTRDAEARSVHVEWRPPLRSNGSPVTGYVLEVCCEARSSDFMPAYNGANLSYHHTGLEPVTLYRYRVKACNALGQSEWSEVVECQTAGCAPDAPPPLRIARETSKRRREDSDTVRLTWDAADGSVFRVQLAAESGGGFAVVYEGPGPSCVLADLDPGGRYSARLCAGNEYGWSEYSDVLSFSVQSTVPAVPDAPTVKVVKANEVSLSWEEPALHGSSLRGYEVSLRHVGPVVPPQPDLPARHPRTVARRPANHPSWQLTSSVQLPVIKFDDAPVAARPGEMASPDDLAALVADASAAEATSADADDSAWRVGDSCDALYASDGLWYAGVIIALEGEMASVSFTGYGNTESMHVDDLRRRLRVGSSCEAVSPEEEWHSAVVAEVLAEGYTVCFESSSSRADVPSAAVRGLEQHEDGGAGAPSLTHRAVERSQAAAGSATVGAGGSWSDVLLRKADVGRATKRPVHRTRGTQPAAAVASETVPVPIAVKSPVGSGSAVVGGAGGPARKADGASAQDASAAVDGAIRVVYRGQRRSCVVSGLVAGHDYVVTVSCENEVGSSGPSAESQFSTAPAAPDPPSHVRVETKSTTALEVVVGDVPDVHGMPLKAWRVQVADGEAGGSGDAKPGARVVFLEPTVLAEPRGTVRDLRSGAVYWVRAAAENDAGLSSWSTPVCARTLASPPSPPPSVSCTGYLADDVGAVEDAVKAAVGDAFLRLSNAGERSSSQVVDLDAAVGSVARPMRPGAPRTDATRSVLVASWDAPDEAHGAALLRYDAELSVRGAGDDRYSDWSCVYSGPSSELALLAPPAGGSVRVRVAAVNSEGAGPFCEAASLKAEAVPPGVVRHVDVGTITHSTIQLSWREPASGGARVASYVVQRLALSGDEDVIPESPAASSVVEANVRQRSHHLKKLAAGSRYALRVAAANVVGVGPFSEWRVIETLAAPAVPPPVPPAPKASIKARDAEGVVVVCTWEATRGATGCIVEMETEAAGGRTSDEVACEGKRTRREFRVVDSRSCRFRVAATNEHGRSAMGPWSSTVELVAQVQSRAPEAGKAKRRTRRAEDAKRDEGKAAPAPSAAEQKRRVQQLLRAKQSGVPSWVYVVGAGVVAAAVWWFWASDE</sequence>
<dbReference type="Gene3D" id="2.30.30.140">
    <property type="match status" value="1"/>
</dbReference>
<dbReference type="InterPro" id="IPR036116">
    <property type="entry name" value="FN3_sf"/>
</dbReference>
<dbReference type="PANTHER" id="PTHR13817:SF73">
    <property type="entry name" value="FIBRONECTIN TYPE-III DOMAIN-CONTAINING PROTEIN"/>
    <property type="match status" value="1"/>
</dbReference>
<organism evidence="9">
    <name type="scientific">Bicosoecida sp. CB-2014</name>
    <dbReference type="NCBI Taxonomy" id="1486930"/>
    <lineage>
        <taxon>Eukaryota</taxon>
        <taxon>Sar</taxon>
        <taxon>Stramenopiles</taxon>
        <taxon>Bigyra</taxon>
        <taxon>Opalozoa</taxon>
        <taxon>Bicosoecida</taxon>
    </lineage>
</organism>
<keyword evidence="4" id="KW-0539">Nucleus</keyword>
<feature type="region of interest" description="Disordered" evidence="5">
    <location>
        <begin position="194"/>
        <end position="221"/>
    </location>
</feature>
<dbReference type="SMART" id="SM00060">
    <property type="entry name" value="FN3"/>
    <property type="match status" value="8"/>
</dbReference>
<comment type="similarity">
    <text evidence="2">Belongs to the SMN family.</text>
</comment>
<feature type="domain" description="Fibronectin type-III" evidence="8">
    <location>
        <begin position="510"/>
        <end position="603"/>
    </location>
</feature>
<feature type="compositionally biased region" description="Low complexity" evidence="5">
    <location>
        <begin position="105"/>
        <end position="120"/>
    </location>
</feature>
<dbReference type="GO" id="GO:0006397">
    <property type="term" value="P:mRNA processing"/>
    <property type="evidence" value="ECO:0007669"/>
    <property type="project" value="InterPro"/>
</dbReference>
<evidence type="ECO:0000256" key="5">
    <source>
        <dbReference type="SAM" id="MobiDB-lite"/>
    </source>
</evidence>
<evidence type="ECO:0000259" key="7">
    <source>
        <dbReference type="PROSITE" id="PS50304"/>
    </source>
</evidence>
<feature type="region of interest" description="Disordered" evidence="5">
    <location>
        <begin position="970"/>
        <end position="995"/>
    </location>
</feature>
<evidence type="ECO:0000256" key="3">
    <source>
        <dbReference type="ARBA" id="ARBA00022737"/>
    </source>
</evidence>
<dbReference type="GO" id="GO:0003723">
    <property type="term" value="F:RNA binding"/>
    <property type="evidence" value="ECO:0007669"/>
    <property type="project" value="InterPro"/>
</dbReference>
<evidence type="ECO:0000313" key="9">
    <source>
        <dbReference type="EMBL" id="CAD8923961.1"/>
    </source>
</evidence>
<feature type="region of interest" description="Disordered" evidence="5">
    <location>
        <begin position="1461"/>
        <end position="1498"/>
    </location>
</feature>
<dbReference type="PRINTS" id="PR00014">
    <property type="entry name" value="FNTYPEIII"/>
</dbReference>
<feature type="domain" description="Fibronectin type-III" evidence="8">
    <location>
        <begin position="1254"/>
        <end position="1358"/>
    </location>
</feature>
<keyword evidence="3" id="KW-0677">Repeat</keyword>
<feature type="domain" description="Fibronectin type-III" evidence="8">
    <location>
        <begin position="1154"/>
        <end position="1253"/>
    </location>
</feature>
<feature type="compositionally biased region" description="Basic and acidic residues" evidence="5">
    <location>
        <begin position="1476"/>
        <end position="1486"/>
    </location>
</feature>
<comment type="subcellular location">
    <subcellularLocation>
        <location evidence="1">Nucleus</location>
        <location evidence="1">Cajal body</location>
    </subcellularLocation>
</comment>
<reference evidence="9" key="1">
    <citation type="submission" date="2021-01" db="EMBL/GenBank/DDBJ databases">
        <authorList>
            <person name="Corre E."/>
            <person name="Pelletier E."/>
            <person name="Niang G."/>
            <person name="Scheremetjew M."/>
            <person name="Finn R."/>
            <person name="Kale V."/>
            <person name="Holt S."/>
            <person name="Cochrane G."/>
            <person name="Meng A."/>
            <person name="Brown T."/>
            <person name="Cohen L."/>
        </authorList>
    </citation>
    <scope>NUCLEOTIDE SEQUENCE</scope>
    <source>
        <strain evidence="9">Ms1</strain>
    </source>
</reference>
<accession>A0A7S1CQW2</accession>
<feature type="domain" description="Fibronectin type-III" evidence="8">
    <location>
        <begin position="992"/>
        <end position="1095"/>
    </location>
</feature>
<dbReference type="EMBL" id="HBFS01025665">
    <property type="protein sequence ID" value="CAD8923961.1"/>
    <property type="molecule type" value="Transcribed_RNA"/>
</dbReference>
<protein>
    <submittedName>
        <fullName evidence="9">Uncharacterized protein</fullName>
    </submittedName>
</protein>
<feature type="domain" description="Fibronectin type-III" evidence="8">
    <location>
        <begin position="897"/>
        <end position="988"/>
    </location>
</feature>
<evidence type="ECO:0000256" key="4">
    <source>
        <dbReference type="ARBA" id="ARBA00023242"/>
    </source>
</evidence>
<name>A0A7S1CQW2_9STRA</name>
<dbReference type="InterPro" id="IPR002999">
    <property type="entry name" value="Tudor"/>
</dbReference>
<dbReference type="Pfam" id="PF06003">
    <property type="entry name" value="SMN_Tudor"/>
    <property type="match status" value="1"/>
</dbReference>
<dbReference type="InterPro" id="IPR010304">
    <property type="entry name" value="SMN_Tudor"/>
</dbReference>
<dbReference type="InterPro" id="IPR013783">
    <property type="entry name" value="Ig-like_fold"/>
</dbReference>
<feature type="compositionally biased region" description="Basic residues" evidence="5">
    <location>
        <begin position="201"/>
        <end position="212"/>
    </location>
</feature>
<dbReference type="SUPFAM" id="SSF49265">
    <property type="entry name" value="Fibronectin type III"/>
    <property type="match status" value="5"/>
</dbReference>
<feature type="domain" description="Tudor" evidence="7">
    <location>
        <begin position="725"/>
        <end position="783"/>
    </location>
</feature>
<dbReference type="PROSITE" id="PS50853">
    <property type="entry name" value="FN3"/>
    <property type="match status" value="7"/>
</dbReference>
<proteinExistence type="inferred from homology"/>
<evidence type="ECO:0000256" key="2">
    <source>
        <dbReference type="ARBA" id="ARBA00005371"/>
    </source>
</evidence>
<evidence type="ECO:0000259" key="8">
    <source>
        <dbReference type="PROSITE" id="PS50853"/>
    </source>
</evidence>